<dbReference type="Gramene" id="A04p03630.2_BraZ1">
    <property type="protein sequence ID" value="A04p03630.2_BraZ1.CDS"/>
    <property type="gene ID" value="A04g03630.2_BraZ1"/>
</dbReference>
<proteinExistence type="predicted"/>
<feature type="non-terminal residue" evidence="2">
    <location>
        <position position="1"/>
    </location>
</feature>
<reference evidence="2 3" key="1">
    <citation type="submission" date="2021-07" db="EMBL/GenBank/DDBJ databases">
        <authorList>
            <consortium name="Genoscope - CEA"/>
            <person name="William W."/>
        </authorList>
    </citation>
    <scope>NUCLEOTIDE SEQUENCE [LARGE SCALE GENOMIC DNA]</scope>
</reference>
<protein>
    <submittedName>
        <fullName evidence="2">Uncharacterized protein</fullName>
    </submittedName>
</protein>
<name>A0A8D9HUZ8_BRACM</name>
<evidence type="ECO:0000256" key="1">
    <source>
        <dbReference type="SAM" id="SignalP"/>
    </source>
</evidence>
<keyword evidence="1" id="KW-0732">Signal</keyword>
<dbReference type="EMBL" id="LS974620">
    <property type="protein sequence ID" value="CAG7905462.1"/>
    <property type="molecule type" value="Genomic_DNA"/>
</dbReference>
<evidence type="ECO:0000313" key="2">
    <source>
        <dbReference type="EMBL" id="CAG7905462.1"/>
    </source>
</evidence>
<dbReference type="Proteomes" id="UP000694005">
    <property type="component" value="Chromosome A04"/>
</dbReference>
<organism evidence="2 3">
    <name type="scientific">Brassica campestris</name>
    <name type="common">Field mustard</name>
    <dbReference type="NCBI Taxonomy" id="3711"/>
    <lineage>
        <taxon>Eukaryota</taxon>
        <taxon>Viridiplantae</taxon>
        <taxon>Streptophyta</taxon>
        <taxon>Embryophyta</taxon>
        <taxon>Tracheophyta</taxon>
        <taxon>Spermatophyta</taxon>
        <taxon>Magnoliopsida</taxon>
        <taxon>eudicotyledons</taxon>
        <taxon>Gunneridae</taxon>
        <taxon>Pentapetalae</taxon>
        <taxon>rosids</taxon>
        <taxon>malvids</taxon>
        <taxon>Brassicales</taxon>
        <taxon>Brassicaceae</taxon>
        <taxon>Brassiceae</taxon>
        <taxon>Brassica</taxon>
    </lineage>
</organism>
<accession>A0A8D9HUZ8</accession>
<evidence type="ECO:0000313" key="3">
    <source>
        <dbReference type="Proteomes" id="UP000694005"/>
    </source>
</evidence>
<feature type="signal peptide" evidence="1">
    <location>
        <begin position="1"/>
        <end position="30"/>
    </location>
</feature>
<dbReference type="AlphaFoldDB" id="A0A8D9HUZ8"/>
<sequence length="140" mass="16461">MQSFLKPPWPGDYKIASVLNLLLLKSITAACVQSMVYQGYKGTDVNLSPQWLIRLFGCWMMRKPSGQQRVSVSMSGWGKQKTIWSLYRSQKWSSIESTLIQITWIQTNWYRVDVTKHVPDTMGFYCSIWKKNKMPKWHTY</sequence>
<feature type="chain" id="PRO_5034968828" evidence="1">
    <location>
        <begin position="31"/>
        <end position="140"/>
    </location>
</feature>
<gene>
    <name evidence="2" type="ORF">BRAPAZ1V2_A04P03630.2</name>
</gene>